<dbReference type="Proteomes" id="UP001186944">
    <property type="component" value="Unassembled WGS sequence"/>
</dbReference>
<accession>A0AA89BSP0</accession>
<sequence length="231" mass="26199">MYEIFRILLNLFSDPCTDYGLKGHKHNHAPAHSDHIYLVTGGSIGDVKDAGVQTALTMQEISNLEKQKKALEDKQANKSALLREAFVENVIKNDENVRQYTGFASLSLLLGIFNILVSKSSSLKYWSGPNSAKEKIYQKKQHYGKPGPATLNIPPFTRKCSWGKNKRLNVSEIKQTRKIAKLRIHVERAIQRLKLFKLLGNTIPWSLKPVMNQMVKVSAFICNLMPPLVRR</sequence>
<feature type="coiled-coil region" evidence="3">
    <location>
        <begin position="54"/>
        <end position="84"/>
    </location>
</feature>
<dbReference type="Pfam" id="PF13359">
    <property type="entry name" value="DDE_Tnp_4"/>
    <property type="match status" value="1"/>
</dbReference>
<dbReference type="EMBL" id="VSWD01000010">
    <property type="protein sequence ID" value="KAK3089649.1"/>
    <property type="molecule type" value="Genomic_DNA"/>
</dbReference>
<evidence type="ECO:0000256" key="1">
    <source>
        <dbReference type="ARBA" id="ARBA00001968"/>
    </source>
</evidence>
<evidence type="ECO:0000256" key="3">
    <source>
        <dbReference type="SAM" id="Coils"/>
    </source>
</evidence>
<keyword evidence="3" id="KW-0175">Coiled coil</keyword>
<reference evidence="5" key="1">
    <citation type="submission" date="2019-08" db="EMBL/GenBank/DDBJ databases">
        <title>The improved chromosome-level genome for the pearl oyster Pinctada fucata martensii using PacBio sequencing and Hi-C.</title>
        <authorList>
            <person name="Zheng Z."/>
        </authorList>
    </citation>
    <scope>NUCLEOTIDE SEQUENCE</scope>
    <source>
        <strain evidence="5">ZZ-2019</strain>
        <tissue evidence="5">Adductor muscle</tissue>
    </source>
</reference>
<gene>
    <name evidence="5" type="ORF">FSP39_005337</name>
</gene>
<dbReference type="GO" id="GO:0046872">
    <property type="term" value="F:metal ion binding"/>
    <property type="evidence" value="ECO:0007669"/>
    <property type="project" value="UniProtKB-KW"/>
</dbReference>
<name>A0AA89BSP0_PINIB</name>
<keyword evidence="2" id="KW-0479">Metal-binding</keyword>
<comment type="caution">
    <text evidence="5">The sequence shown here is derived from an EMBL/GenBank/DDBJ whole genome shotgun (WGS) entry which is preliminary data.</text>
</comment>
<evidence type="ECO:0000313" key="6">
    <source>
        <dbReference type="Proteomes" id="UP001186944"/>
    </source>
</evidence>
<dbReference type="AlphaFoldDB" id="A0AA89BSP0"/>
<protein>
    <recommendedName>
        <fullName evidence="4">DDE Tnp4 domain-containing protein</fullName>
    </recommendedName>
</protein>
<dbReference type="InterPro" id="IPR027806">
    <property type="entry name" value="HARBI1_dom"/>
</dbReference>
<evidence type="ECO:0000313" key="5">
    <source>
        <dbReference type="EMBL" id="KAK3089649.1"/>
    </source>
</evidence>
<evidence type="ECO:0000256" key="2">
    <source>
        <dbReference type="ARBA" id="ARBA00022723"/>
    </source>
</evidence>
<keyword evidence="6" id="KW-1185">Reference proteome</keyword>
<proteinExistence type="predicted"/>
<evidence type="ECO:0000259" key="4">
    <source>
        <dbReference type="Pfam" id="PF13359"/>
    </source>
</evidence>
<comment type="cofactor">
    <cofactor evidence="1">
        <name>a divalent metal cation</name>
        <dbReference type="ChEBI" id="CHEBI:60240"/>
    </cofactor>
</comment>
<organism evidence="5 6">
    <name type="scientific">Pinctada imbricata</name>
    <name type="common">Atlantic pearl-oyster</name>
    <name type="synonym">Pinctada martensii</name>
    <dbReference type="NCBI Taxonomy" id="66713"/>
    <lineage>
        <taxon>Eukaryota</taxon>
        <taxon>Metazoa</taxon>
        <taxon>Spiralia</taxon>
        <taxon>Lophotrochozoa</taxon>
        <taxon>Mollusca</taxon>
        <taxon>Bivalvia</taxon>
        <taxon>Autobranchia</taxon>
        <taxon>Pteriomorphia</taxon>
        <taxon>Pterioida</taxon>
        <taxon>Pterioidea</taxon>
        <taxon>Pteriidae</taxon>
        <taxon>Pinctada</taxon>
    </lineage>
</organism>
<feature type="domain" description="DDE Tnp4" evidence="4">
    <location>
        <begin position="159"/>
        <end position="223"/>
    </location>
</feature>
<dbReference type="PANTHER" id="PTHR23080">
    <property type="entry name" value="THAP DOMAIN PROTEIN"/>
    <property type="match status" value="1"/>
</dbReference>
<dbReference type="PANTHER" id="PTHR23080:SF141">
    <property type="entry name" value="TRANSPOSASE HELIX-TURN-HELIX DOMAIN-CONTAINING PROTEIN"/>
    <property type="match status" value="1"/>
</dbReference>